<feature type="domain" description="Response regulatory" evidence="3">
    <location>
        <begin position="7"/>
        <end position="131"/>
    </location>
</feature>
<dbReference type="GO" id="GO:0051782">
    <property type="term" value="P:negative regulation of cell division"/>
    <property type="evidence" value="ECO:0007669"/>
    <property type="project" value="TreeGrafter"/>
</dbReference>
<feature type="compositionally biased region" description="Polar residues" evidence="2">
    <location>
        <begin position="404"/>
        <end position="414"/>
    </location>
</feature>
<dbReference type="InterPro" id="IPR001789">
    <property type="entry name" value="Sig_transdc_resp-reg_receiver"/>
</dbReference>
<dbReference type="PANTHER" id="PTHR43384:SF13">
    <property type="entry name" value="SLR0110 PROTEIN"/>
    <property type="match status" value="1"/>
</dbReference>
<dbReference type="PANTHER" id="PTHR43384">
    <property type="entry name" value="SEPTUM SITE-DETERMINING PROTEIN MIND HOMOLOG, CHLOROPLASTIC-RELATED"/>
    <property type="match status" value="1"/>
</dbReference>
<dbReference type="OrthoDB" id="9794577at2"/>
<comment type="caution">
    <text evidence="1">Lacks conserved residue(s) required for the propagation of feature annotation.</text>
</comment>
<dbReference type="KEGG" id="nio:NITINOP_2348"/>
<evidence type="ECO:0000256" key="2">
    <source>
        <dbReference type="SAM" id="MobiDB-lite"/>
    </source>
</evidence>
<dbReference type="GO" id="GO:0009898">
    <property type="term" value="C:cytoplasmic side of plasma membrane"/>
    <property type="evidence" value="ECO:0007669"/>
    <property type="project" value="TreeGrafter"/>
</dbReference>
<dbReference type="GO" id="GO:0000160">
    <property type="term" value="P:phosphorelay signal transduction system"/>
    <property type="evidence" value="ECO:0007669"/>
    <property type="project" value="InterPro"/>
</dbReference>
<evidence type="ECO:0000256" key="1">
    <source>
        <dbReference type="PROSITE-ProRule" id="PRU00169"/>
    </source>
</evidence>
<dbReference type="SUPFAM" id="SSF52540">
    <property type="entry name" value="P-loop containing nucleoside triphosphate hydrolases"/>
    <property type="match status" value="1"/>
</dbReference>
<name>A0A0S4KVR4_9BACT</name>
<dbReference type="GO" id="GO:0005524">
    <property type="term" value="F:ATP binding"/>
    <property type="evidence" value="ECO:0007669"/>
    <property type="project" value="TreeGrafter"/>
</dbReference>
<dbReference type="Proteomes" id="UP000066284">
    <property type="component" value="Chromosome 1"/>
</dbReference>
<sequence>MIEKPVHILVVGHDPALRDEWDAAVEGLPARRVLVTYASGYAQAEDYARNRQPELVCVELTTAFQDLKLFAKELRRTVPAAVLAGLFWEDQLGGRENDPMVLIDYVRAGIQDFLRRPLSSTELRQLLDRLFTQRTSLHGTVGTVVSFVSNKGGVGKSTLAVNAAAALARRYPEQVLLIDASLQLGVCALMLDLVPATTIVDAVREKTRLDETMLRQLAVPHPCGLYLLAAPTNAVDASEVDEESVYRILNLARRAFPFVVVDTFPLLDSTVMAVLDVTDVGFIVMQGTAPSIVGMVKFLPMLKGLGFGEDRQRLVLNQNYRNFAGNLKLTDIERRLGRQLQYVFPYQKGILVAANAGEPYILGLHRYFGFGREMEALVDDIAEQQSARRGQLSANGAVKPAGHQTASLTEETAS</sequence>
<dbReference type="PROSITE" id="PS50110">
    <property type="entry name" value="RESPONSE_REGULATORY"/>
    <property type="match status" value="1"/>
</dbReference>
<keyword evidence="5" id="KW-1185">Reference proteome</keyword>
<dbReference type="GO" id="GO:0016887">
    <property type="term" value="F:ATP hydrolysis activity"/>
    <property type="evidence" value="ECO:0007669"/>
    <property type="project" value="TreeGrafter"/>
</dbReference>
<dbReference type="SUPFAM" id="SSF52172">
    <property type="entry name" value="CheY-like"/>
    <property type="match status" value="1"/>
</dbReference>
<dbReference type="Gene3D" id="3.40.50.300">
    <property type="entry name" value="P-loop containing nucleotide triphosphate hydrolases"/>
    <property type="match status" value="1"/>
</dbReference>
<organism evidence="4 5">
    <name type="scientific">Candidatus Nitrospira inopinata</name>
    <dbReference type="NCBI Taxonomy" id="1715989"/>
    <lineage>
        <taxon>Bacteria</taxon>
        <taxon>Pseudomonadati</taxon>
        <taxon>Nitrospirota</taxon>
        <taxon>Nitrospiria</taxon>
        <taxon>Nitrospirales</taxon>
        <taxon>Nitrospiraceae</taxon>
        <taxon>Nitrospira</taxon>
    </lineage>
</organism>
<dbReference type="InterPro" id="IPR025669">
    <property type="entry name" value="AAA_dom"/>
</dbReference>
<protein>
    <submittedName>
        <fullName evidence="4">Response regulator receiver protein</fullName>
    </submittedName>
</protein>
<dbReference type="Gene3D" id="3.40.50.2300">
    <property type="match status" value="1"/>
</dbReference>
<evidence type="ECO:0000259" key="3">
    <source>
        <dbReference type="PROSITE" id="PS50110"/>
    </source>
</evidence>
<gene>
    <name evidence="4" type="ORF">NITINOP_2348</name>
</gene>
<dbReference type="InterPro" id="IPR050625">
    <property type="entry name" value="ParA/MinD_ATPase"/>
</dbReference>
<dbReference type="GO" id="GO:0005829">
    <property type="term" value="C:cytosol"/>
    <property type="evidence" value="ECO:0007669"/>
    <property type="project" value="TreeGrafter"/>
</dbReference>
<dbReference type="EMBL" id="LN885086">
    <property type="protein sequence ID" value="CUQ67320.1"/>
    <property type="molecule type" value="Genomic_DNA"/>
</dbReference>
<dbReference type="RefSeq" id="WP_062485555.1">
    <property type="nucleotide sequence ID" value="NZ_LN885086.1"/>
</dbReference>
<reference evidence="5" key="1">
    <citation type="submission" date="2015-09" db="EMBL/GenBank/DDBJ databases">
        <authorList>
            <person name="Daims H."/>
        </authorList>
    </citation>
    <scope>NUCLEOTIDE SEQUENCE [LARGE SCALE GENOMIC DNA]</scope>
</reference>
<evidence type="ECO:0000313" key="5">
    <source>
        <dbReference type="Proteomes" id="UP000066284"/>
    </source>
</evidence>
<feature type="region of interest" description="Disordered" evidence="2">
    <location>
        <begin position="389"/>
        <end position="414"/>
    </location>
</feature>
<accession>A0A0S4KVR4</accession>
<dbReference type="InterPro" id="IPR027417">
    <property type="entry name" value="P-loop_NTPase"/>
</dbReference>
<dbReference type="Pfam" id="PF13614">
    <property type="entry name" value="AAA_31"/>
    <property type="match status" value="1"/>
</dbReference>
<evidence type="ECO:0000313" key="4">
    <source>
        <dbReference type="EMBL" id="CUQ67320.1"/>
    </source>
</evidence>
<dbReference type="STRING" id="1715989.NITINOP_2348"/>
<proteinExistence type="predicted"/>
<dbReference type="InterPro" id="IPR011006">
    <property type="entry name" value="CheY-like_superfamily"/>
</dbReference>
<dbReference type="AlphaFoldDB" id="A0A0S4KVR4"/>